<evidence type="ECO:0000313" key="1">
    <source>
        <dbReference type="EMBL" id="KAI0056858.1"/>
    </source>
</evidence>
<sequence>MATATDRIGDTKVPMSLLEKGAFINYQRIEDNLAIVRERLQRPLTLSEKIVYGHLDDPHNQDISRGVSYLKLRPDRVACQDATAQMALLQFMSAGMPTAAVPTTVHCDHLIEAQVGGVKDLARAININKEVYDFLATATAKYGLGFWRPGSGIIHQIILENYAFPGGLMIGTDSHTPNAGGLGMVACGVGGADAVDVMAGIPWELKAPKVIGVNLTGKISGWTTPKDVILKVAGILTVKGGTGAIVEYKGPGVESLSATGMATICNMGAEIGATTSLFPFNHRMVDYLNATKRGEIAQYAQRFAHNLRADENAEYDQVVEINLSELEPHINGPFTPDLATPISKFKDAVEKNGWPAELKVALIGSCTNSSYEDMSRSASIAREAAEHGLEIKSKFTITPGSEQVRATIERDGQIGAFEDVGGLVLANACGPCIGQWDRQDVKKGEANSIITSYNRNFTGRNDANPATHAFVASPDIVTAFAFAGDLRFNPLTDSLTGADGKPFKFSDPTGNELPPRGYDPGQDTFQPPPEDRASVNVAVDPKSDRLQLLKPFAPWDGKTPKDLPILIKVKGKCTTDHISAGGPWLKYRGHLENISQNCLIGAINEENGEANKIHNQVTGEWGGVPQVAAYYRDHGIKWVVIGDHNYGEGSSREHAALEPRFLGGLAIIVRSFARIHETNLKKQGMLALTFADAEDYTKIKSDDKVDILGLESFAPGKNLTLVAKHADGSSDEIPLAHSFNEGQIEWFKAGSALNLVRLFCEGDVHTLAHICFLPDGSEGR</sequence>
<name>A0ACB8SLW3_9AGAM</name>
<accession>A0ACB8SLW3</accession>
<proteinExistence type="predicted"/>
<protein>
    <submittedName>
        <fullName evidence="1">Aconitate hydratase</fullName>
    </submittedName>
</protein>
<gene>
    <name evidence="1" type="ORF">BV25DRAFT_1813274</name>
</gene>
<dbReference type="EMBL" id="MU277256">
    <property type="protein sequence ID" value="KAI0056858.1"/>
    <property type="molecule type" value="Genomic_DNA"/>
</dbReference>
<comment type="caution">
    <text evidence="1">The sequence shown here is derived from an EMBL/GenBank/DDBJ whole genome shotgun (WGS) entry which is preliminary data.</text>
</comment>
<dbReference type="Proteomes" id="UP000814140">
    <property type="component" value="Unassembled WGS sequence"/>
</dbReference>
<organism evidence="1 2">
    <name type="scientific">Artomyces pyxidatus</name>
    <dbReference type="NCBI Taxonomy" id="48021"/>
    <lineage>
        <taxon>Eukaryota</taxon>
        <taxon>Fungi</taxon>
        <taxon>Dikarya</taxon>
        <taxon>Basidiomycota</taxon>
        <taxon>Agaricomycotina</taxon>
        <taxon>Agaricomycetes</taxon>
        <taxon>Russulales</taxon>
        <taxon>Auriscalpiaceae</taxon>
        <taxon>Artomyces</taxon>
    </lineage>
</organism>
<reference evidence="1" key="1">
    <citation type="submission" date="2021-03" db="EMBL/GenBank/DDBJ databases">
        <authorList>
            <consortium name="DOE Joint Genome Institute"/>
            <person name="Ahrendt S."/>
            <person name="Looney B.P."/>
            <person name="Miyauchi S."/>
            <person name="Morin E."/>
            <person name="Drula E."/>
            <person name="Courty P.E."/>
            <person name="Chicoki N."/>
            <person name="Fauchery L."/>
            <person name="Kohler A."/>
            <person name="Kuo A."/>
            <person name="Labutti K."/>
            <person name="Pangilinan J."/>
            <person name="Lipzen A."/>
            <person name="Riley R."/>
            <person name="Andreopoulos W."/>
            <person name="He G."/>
            <person name="Johnson J."/>
            <person name="Barry K.W."/>
            <person name="Grigoriev I.V."/>
            <person name="Nagy L."/>
            <person name="Hibbett D."/>
            <person name="Henrissat B."/>
            <person name="Matheny P.B."/>
            <person name="Labbe J."/>
            <person name="Martin F."/>
        </authorList>
    </citation>
    <scope>NUCLEOTIDE SEQUENCE</scope>
    <source>
        <strain evidence="1">HHB10654</strain>
    </source>
</reference>
<evidence type="ECO:0000313" key="2">
    <source>
        <dbReference type="Proteomes" id="UP000814140"/>
    </source>
</evidence>
<reference evidence="1" key="2">
    <citation type="journal article" date="2022" name="New Phytol.">
        <title>Evolutionary transition to the ectomycorrhizal habit in the genomes of a hyperdiverse lineage of mushroom-forming fungi.</title>
        <authorList>
            <person name="Looney B."/>
            <person name="Miyauchi S."/>
            <person name="Morin E."/>
            <person name="Drula E."/>
            <person name="Courty P.E."/>
            <person name="Kohler A."/>
            <person name="Kuo A."/>
            <person name="LaButti K."/>
            <person name="Pangilinan J."/>
            <person name="Lipzen A."/>
            <person name="Riley R."/>
            <person name="Andreopoulos W."/>
            <person name="He G."/>
            <person name="Johnson J."/>
            <person name="Nolan M."/>
            <person name="Tritt A."/>
            <person name="Barry K.W."/>
            <person name="Grigoriev I.V."/>
            <person name="Nagy L.G."/>
            <person name="Hibbett D."/>
            <person name="Henrissat B."/>
            <person name="Matheny P.B."/>
            <person name="Labbe J."/>
            <person name="Martin F.M."/>
        </authorList>
    </citation>
    <scope>NUCLEOTIDE SEQUENCE</scope>
    <source>
        <strain evidence="1">HHB10654</strain>
    </source>
</reference>
<keyword evidence="2" id="KW-1185">Reference proteome</keyword>